<dbReference type="InterPro" id="IPR002058">
    <property type="entry name" value="PAP_assoc"/>
</dbReference>
<feature type="domain" description="Poly(A) RNA polymerase mitochondrial-like central palm" evidence="8">
    <location>
        <begin position="453"/>
        <end position="590"/>
    </location>
</feature>
<feature type="repeat" description="ANK" evidence="6">
    <location>
        <begin position="951"/>
        <end position="973"/>
    </location>
</feature>
<organism evidence="9 10">
    <name type="scientific">Mesorhabditis belari</name>
    <dbReference type="NCBI Taxonomy" id="2138241"/>
    <lineage>
        <taxon>Eukaryota</taxon>
        <taxon>Metazoa</taxon>
        <taxon>Ecdysozoa</taxon>
        <taxon>Nematoda</taxon>
        <taxon>Chromadorea</taxon>
        <taxon>Rhabditida</taxon>
        <taxon>Rhabditina</taxon>
        <taxon>Rhabditomorpha</taxon>
        <taxon>Rhabditoidea</taxon>
        <taxon>Rhabditidae</taxon>
        <taxon>Mesorhabditinae</taxon>
        <taxon>Mesorhabditis</taxon>
    </lineage>
</organism>
<keyword evidence="4" id="KW-0479">Metal-binding</keyword>
<evidence type="ECO:0000256" key="6">
    <source>
        <dbReference type="PROSITE-ProRule" id="PRU00023"/>
    </source>
</evidence>
<evidence type="ECO:0000259" key="8">
    <source>
        <dbReference type="Pfam" id="PF22600"/>
    </source>
</evidence>
<name>A0AAF3F662_9BILA</name>
<evidence type="ECO:0000256" key="1">
    <source>
        <dbReference type="ARBA" id="ARBA00001936"/>
    </source>
</evidence>
<keyword evidence="5" id="KW-0460">Magnesium</keyword>
<dbReference type="WBParaSite" id="MBELARI_LOCUS2251">
    <property type="protein sequence ID" value="MBELARI_LOCUS2251"/>
    <property type="gene ID" value="MBELARI_LOCUS2251"/>
</dbReference>
<dbReference type="PANTHER" id="PTHR12271:SF128">
    <property type="entry name" value="PAP-ASSOCIATED DOMAIN-CONTAINING PROTEIN"/>
    <property type="match status" value="1"/>
</dbReference>
<dbReference type="SUPFAM" id="SSF48403">
    <property type="entry name" value="Ankyrin repeat"/>
    <property type="match status" value="1"/>
</dbReference>
<proteinExistence type="predicted"/>
<comment type="cofactor">
    <cofactor evidence="2">
        <name>Mg(2+)</name>
        <dbReference type="ChEBI" id="CHEBI:18420"/>
    </cofactor>
</comment>
<dbReference type="InterPro" id="IPR043519">
    <property type="entry name" value="NT_sf"/>
</dbReference>
<evidence type="ECO:0000256" key="4">
    <source>
        <dbReference type="ARBA" id="ARBA00022723"/>
    </source>
</evidence>
<dbReference type="PROSITE" id="PS50088">
    <property type="entry name" value="ANK_REPEAT"/>
    <property type="match status" value="1"/>
</dbReference>
<dbReference type="Pfam" id="PF13637">
    <property type="entry name" value="Ank_4"/>
    <property type="match status" value="1"/>
</dbReference>
<protein>
    <submittedName>
        <fullName evidence="10">Uncharacterized protein</fullName>
    </submittedName>
</protein>
<keyword evidence="6" id="KW-0040">ANK repeat</keyword>
<dbReference type="GO" id="GO:0046872">
    <property type="term" value="F:metal ion binding"/>
    <property type="evidence" value="ECO:0007669"/>
    <property type="project" value="UniProtKB-KW"/>
</dbReference>
<keyword evidence="3" id="KW-0808">Transferase</keyword>
<dbReference type="Gene3D" id="1.10.1410.10">
    <property type="match status" value="1"/>
</dbReference>
<evidence type="ECO:0000256" key="2">
    <source>
        <dbReference type="ARBA" id="ARBA00001946"/>
    </source>
</evidence>
<dbReference type="GO" id="GO:0031123">
    <property type="term" value="P:RNA 3'-end processing"/>
    <property type="evidence" value="ECO:0007669"/>
    <property type="project" value="TreeGrafter"/>
</dbReference>
<evidence type="ECO:0000313" key="9">
    <source>
        <dbReference type="Proteomes" id="UP000887575"/>
    </source>
</evidence>
<dbReference type="PROSITE" id="PS50297">
    <property type="entry name" value="ANK_REP_REGION"/>
    <property type="match status" value="1"/>
</dbReference>
<dbReference type="GO" id="GO:1990817">
    <property type="term" value="F:poly(A) RNA polymerase activity"/>
    <property type="evidence" value="ECO:0007669"/>
    <property type="project" value="UniProtKB-ARBA"/>
</dbReference>
<dbReference type="PANTHER" id="PTHR12271">
    <property type="entry name" value="POLY A POLYMERASE CID PAP -RELATED"/>
    <property type="match status" value="1"/>
</dbReference>
<evidence type="ECO:0000256" key="5">
    <source>
        <dbReference type="ARBA" id="ARBA00022842"/>
    </source>
</evidence>
<dbReference type="SMART" id="SM00248">
    <property type="entry name" value="ANK"/>
    <property type="match status" value="3"/>
</dbReference>
<evidence type="ECO:0000256" key="3">
    <source>
        <dbReference type="ARBA" id="ARBA00022679"/>
    </source>
</evidence>
<sequence length="1008" mass="117017">MWVGPTFLWRTCRHAFAIVQRNKTQLGVGFRLAVLCEDRLYFNRLNRWSLERIECAKIGSFFSNLQVKTFSMEFSPQAKNDARYLVTNRLGKLTFEFNFSHYLKEQYSTFMEIARTWRVGALKVKLNPQGAPKQLHRSIFSIVRDINFKELTFLLPSQRAIQSVPILKLKSFPERKHLIPMSFKLEKDTPRQPRSASFQFTWKGLEFDRLLEAMHNEQIFLLSNESFKALIDIKPVDEGQKVSFNKALELHRNDFGCSARDAIRFKQACRSAYHFVEAYDHEMPCNFVMGSFLYTDRLYLFYKKNDRKIEGIPIKKVEHQFDHARFKQLTINFVKLYHSTAYLAKSSTGGPYGPYNKEEFLESHRECLGNEGFWHFTSIAKTWKIDHFIIKIRSDEIFCGYFQEDLVNLCNELRWDELEIHAMHRRERFLGWGSNDIRPENIPREKYCKARIQSPEALKQKLEIFEMIVESVRGRDELSNYVVDFHLYGSTVTGFGSKNSDLDVFMNIEANIHSELAEKDDKNGCLEKIKKILRRSSYFDGHYREVVFLAKAKVPIISMTLLEKFNHINVDISASSLEGVHNSYLFKHYNMIDERFAQLYLMVKEWATVNDICNSQAGSLNGFCYCLLVLHFLQSGVTPPILPNLQKLFPEKFAMTRRLDELQRDTDEKLDFDRDSINESTIGELFLGFFEYYKKFSWKTKGISIRRGETFLRPNENKDYVYVENVFSETNAARVLRTHRSFKIFLYAIEKMVENFSKTASLDDILKKIEIPKGLMSLKQLDKENIRIQGRKRKQIFQNAVGRVASTLTRRESRDLQITAISDSALKQLELKDNNGTTSLYKDKSNVFYVIYRPTKKVIIKNPIRQLPDNELERIAVFTLKNPSWTEIHLAAALGLTRTLSFLFERDAVVVVNTPTEDGLLPLHIACEYNQYEAAMLCTKAGAQASKMNARGQTAYHLAAKSGDMRLMKALLSTNTAQAIQLCVTAEDMSGFTPLQEAICNENLEGLQ</sequence>
<evidence type="ECO:0000259" key="7">
    <source>
        <dbReference type="Pfam" id="PF03828"/>
    </source>
</evidence>
<dbReference type="InterPro" id="IPR054708">
    <property type="entry name" value="MTPAP-like_central"/>
</dbReference>
<dbReference type="Proteomes" id="UP000887575">
    <property type="component" value="Unassembled WGS sequence"/>
</dbReference>
<accession>A0AAF3F662</accession>
<dbReference type="GO" id="GO:0050265">
    <property type="term" value="F:RNA uridylyltransferase activity"/>
    <property type="evidence" value="ECO:0007669"/>
    <property type="project" value="TreeGrafter"/>
</dbReference>
<dbReference type="Pfam" id="PF03828">
    <property type="entry name" value="PAP_assoc"/>
    <property type="match status" value="1"/>
</dbReference>
<dbReference type="Pfam" id="PF22600">
    <property type="entry name" value="MTPAP-like_central"/>
    <property type="match status" value="1"/>
</dbReference>
<comment type="cofactor">
    <cofactor evidence="1">
        <name>Mn(2+)</name>
        <dbReference type="ChEBI" id="CHEBI:29035"/>
    </cofactor>
</comment>
<reference evidence="10" key="1">
    <citation type="submission" date="2024-02" db="UniProtKB">
        <authorList>
            <consortium name="WormBaseParasite"/>
        </authorList>
    </citation>
    <scope>IDENTIFICATION</scope>
</reference>
<dbReference type="InterPro" id="IPR002110">
    <property type="entry name" value="Ankyrin_rpt"/>
</dbReference>
<dbReference type="Gene3D" id="3.30.460.10">
    <property type="entry name" value="Beta Polymerase, domain 2"/>
    <property type="match status" value="1"/>
</dbReference>
<dbReference type="AlphaFoldDB" id="A0AAF3F662"/>
<dbReference type="InterPro" id="IPR036770">
    <property type="entry name" value="Ankyrin_rpt-contain_sf"/>
</dbReference>
<evidence type="ECO:0000313" key="10">
    <source>
        <dbReference type="WBParaSite" id="MBELARI_LOCUS2251"/>
    </source>
</evidence>
<dbReference type="SUPFAM" id="SSF81631">
    <property type="entry name" value="PAP/OAS1 substrate-binding domain"/>
    <property type="match status" value="1"/>
</dbReference>
<dbReference type="CDD" id="cd05402">
    <property type="entry name" value="NT_PAP_TUTase"/>
    <property type="match status" value="1"/>
</dbReference>
<keyword evidence="9" id="KW-1185">Reference proteome</keyword>
<dbReference type="SUPFAM" id="SSF81301">
    <property type="entry name" value="Nucleotidyltransferase"/>
    <property type="match status" value="1"/>
</dbReference>
<dbReference type="Gene3D" id="1.25.40.20">
    <property type="entry name" value="Ankyrin repeat-containing domain"/>
    <property type="match status" value="1"/>
</dbReference>
<feature type="domain" description="PAP-associated" evidence="7">
    <location>
        <begin position="682"/>
        <end position="717"/>
    </location>
</feature>